<reference evidence="1" key="1">
    <citation type="submission" date="2022-06" db="EMBL/GenBank/DDBJ databases">
        <title>Akkermansia biwalacus sp. nov., an anaerobic mucin-degrading bacterium isolated from human intestine.</title>
        <authorList>
            <person name="Kobayashi Y."/>
            <person name="Inoue S."/>
            <person name="Kawahara T."/>
            <person name="Kohda N."/>
        </authorList>
    </citation>
    <scope>NUCLEOTIDE SEQUENCE</scope>
    <source>
        <strain evidence="1">WON2089</strain>
    </source>
</reference>
<keyword evidence="2" id="KW-1185">Reference proteome</keyword>
<dbReference type="EMBL" id="AP025943">
    <property type="protein sequence ID" value="BDL43146.1"/>
    <property type="molecule type" value="Genomic_DNA"/>
</dbReference>
<sequence>MYHIVKYKDTRYWAVLHHNGKLLAVVVYKKGAEAIVQALEQILIDAVTKPQPPCP</sequence>
<accession>A0ABN6QF56</accession>
<protein>
    <recommendedName>
        <fullName evidence="3">DUF1508 domain-containing protein</fullName>
    </recommendedName>
</protein>
<dbReference type="Proteomes" id="UP001062263">
    <property type="component" value="Chromosome"/>
</dbReference>
<organism evidence="1 2">
    <name type="scientific">Akkermansia biwaensis</name>
    <dbReference type="NCBI Taxonomy" id="2946555"/>
    <lineage>
        <taxon>Bacteria</taxon>
        <taxon>Pseudomonadati</taxon>
        <taxon>Verrucomicrobiota</taxon>
        <taxon>Verrucomicrobiia</taxon>
        <taxon>Verrucomicrobiales</taxon>
        <taxon>Akkermansiaceae</taxon>
        <taxon>Akkermansia</taxon>
    </lineage>
</organism>
<evidence type="ECO:0000313" key="1">
    <source>
        <dbReference type="EMBL" id="BDL43146.1"/>
    </source>
</evidence>
<proteinExistence type="predicted"/>
<name>A0ABN6QF56_9BACT</name>
<evidence type="ECO:0000313" key="2">
    <source>
        <dbReference type="Proteomes" id="UP001062263"/>
    </source>
</evidence>
<dbReference type="RefSeq" id="WP_180972382.1">
    <property type="nucleotide sequence ID" value="NZ_AP025943.1"/>
</dbReference>
<gene>
    <name evidence="1" type="ORF">Abiwalacus_07200</name>
</gene>
<evidence type="ECO:0008006" key="3">
    <source>
        <dbReference type="Google" id="ProtNLM"/>
    </source>
</evidence>